<dbReference type="GO" id="GO:0008270">
    <property type="term" value="F:zinc ion binding"/>
    <property type="evidence" value="ECO:0007669"/>
    <property type="project" value="InterPro"/>
</dbReference>
<keyword evidence="9" id="KW-1185">Reference proteome</keyword>
<protein>
    <recommendedName>
        <fullName evidence="7">DYW domain-containing protein</fullName>
    </recommendedName>
</protein>
<evidence type="ECO:0000313" key="9">
    <source>
        <dbReference type="Proteomes" id="UP000636800"/>
    </source>
</evidence>
<comment type="caution">
    <text evidence="8">The sequence shown here is derived from an EMBL/GenBank/DDBJ whole genome shotgun (WGS) entry which is preliminary data.</text>
</comment>
<dbReference type="FunFam" id="1.25.40.10:FF:000503">
    <property type="entry name" value="Pentatricopeptide repeat-containing protein, mitochondrial"/>
    <property type="match status" value="1"/>
</dbReference>
<evidence type="ECO:0000256" key="6">
    <source>
        <dbReference type="SAM" id="MobiDB-lite"/>
    </source>
</evidence>
<name>A0A835PGN5_VANPL</name>
<dbReference type="InterPro" id="IPR011990">
    <property type="entry name" value="TPR-like_helical_dom_sf"/>
</dbReference>
<accession>A0A835PGN5</accession>
<dbReference type="OrthoDB" id="342024at2759"/>
<evidence type="ECO:0000256" key="3">
    <source>
        <dbReference type="ARBA" id="ARBA00022946"/>
    </source>
</evidence>
<dbReference type="EMBL" id="JADCNL010000064">
    <property type="protein sequence ID" value="KAG0451307.1"/>
    <property type="molecule type" value="Genomic_DNA"/>
</dbReference>
<dbReference type="Pfam" id="PF13041">
    <property type="entry name" value="PPR_2"/>
    <property type="match status" value="1"/>
</dbReference>
<dbReference type="NCBIfam" id="TIGR00756">
    <property type="entry name" value="PPR"/>
    <property type="match status" value="1"/>
</dbReference>
<dbReference type="InterPro" id="IPR046960">
    <property type="entry name" value="PPR_At4g14850-like_plant"/>
</dbReference>
<sequence>MATSLVFQRGSASMLAALFHNVSIPCSPPFCRPHKALVKISAFASRNRASRSLSTSGAPQPYHYQPIHSQPPPPPSDSRVYQNPNPNPGKWNPQNYQSPNPNPNQWSRHNPNQWNQPQNQPSSFPHVAPPGHQPPANVSPPLVATPPPAGLGDLVALCQQGKVKDAVELLNQGVRADPQTFFQLISSCTNAKLLEELKKIHDFYLRSPFRADLLINNKILEMYSKCASMKDARRTFDGMPSRNLDSWHLMINGYASNGEGDDALALFEKMREMGVKPTSQTFLAVFGACAVADAIEEGFIHFESMSKDYGIMPDIEHYVAMIEVLGKSGHLHEALEYIEKLPFEAPAVFWETMMNLAHSQGDIDLEDQMEELLVFMDPSKANPKKIKAPPAKRKAGINMLDGKNKLGEYRLPPPPPKAPPVKEQGYVPDTRYVLHDIDQEAKEQALLYHSERLAIAYGLISTPARTPLRIIKNLRICGDCHNAIKIMSKIVGRELIVRDNKRFHHFKDGKCSCGDYW</sequence>
<keyword evidence="2" id="KW-0677">Repeat</keyword>
<dbReference type="GO" id="GO:0009451">
    <property type="term" value="P:RNA modification"/>
    <property type="evidence" value="ECO:0007669"/>
    <property type="project" value="InterPro"/>
</dbReference>
<evidence type="ECO:0000256" key="2">
    <source>
        <dbReference type="ARBA" id="ARBA00022737"/>
    </source>
</evidence>
<dbReference type="PROSITE" id="PS51375">
    <property type="entry name" value="PPR"/>
    <property type="match status" value="1"/>
</dbReference>
<dbReference type="Pfam" id="PF01535">
    <property type="entry name" value="PPR"/>
    <property type="match status" value="1"/>
</dbReference>
<dbReference type="Pfam" id="PF14432">
    <property type="entry name" value="DYW_deaminase"/>
    <property type="match status" value="1"/>
</dbReference>
<dbReference type="Proteomes" id="UP000636800">
    <property type="component" value="Unassembled WGS sequence"/>
</dbReference>
<organism evidence="8 9">
    <name type="scientific">Vanilla planifolia</name>
    <name type="common">Vanilla</name>
    <dbReference type="NCBI Taxonomy" id="51239"/>
    <lineage>
        <taxon>Eukaryota</taxon>
        <taxon>Viridiplantae</taxon>
        <taxon>Streptophyta</taxon>
        <taxon>Embryophyta</taxon>
        <taxon>Tracheophyta</taxon>
        <taxon>Spermatophyta</taxon>
        <taxon>Magnoliopsida</taxon>
        <taxon>Liliopsida</taxon>
        <taxon>Asparagales</taxon>
        <taxon>Orchidaceae</taxon>
        <taxon>Vanilloideae</taxon>
        <taxon>Vanilleae</taxon>
        <taxon>Vanilla</taxon>
    </lineage>
</organism>
<dbReference type="InterPro" id="IPR032867">
    <property type="entry name" value="DYW_dom"/>
</dbReference>
<dbReference type="AlphaFoldDB" id="A0A835PGN5"/>
<dbReference type="GO" id="GO:0005739">
    <property type="term" value="C:mitochondrion"/>
    <property type="evidence" value="ECO:0007669"/>
    <property type="project" value="UniProtKB-SubCell"/>
</dbReference>
<evidence type="ECO:0000259" key="7">
    <source>
        <dbReference type="Pfam" id="PF14432"/>
    </source>
</evidence>
<reference evidence="8 9" key="1">
    <citation type="journal article" date="2020" name="Nat. Food">
        <title>A phased Vanilla planifolia genome enables genetic improvement of flavour and production.</title>
        <authorList>
            <person name="Hasing T."/>
            <person name="Tang H."/>
            <person name="Brym M."/>
            <person name="Khazi F."/>
            <person name="Huang T."/>
            <person name="Chambers A.H."/>
        </authorList>
    </citation>
    <scope>NUCLEOTIDE SEQUENCE [LARGE SCALE GENOMIC DNA]</scope>
    <source>
        <tissue evidence="8">Leaf</tissue>
    </source>
</reference>
<evidence type="ECO:0000313" key="8">
    <source>
        <dbReference type="EMBL" id="KAG0451307.1"/>
    </source>
</evidence>
<evidence type="ECO:0000256" key="5">
    <source>
        <dbReference type="PROSITE-ProRule" id="PRU00708"/>
    </source>
</evidence>
<feature type="compositionally biased region" description="Low complexity" evidence="6">
    <location>
        <begin position="51"/>
        <end position="68"/>
    </location>
</feature>
<feature type="domain" description="DYW" evidence="7">
    <location>
        <begin position="425"/>
        <end position="517"/>
    </location>
</feature>
<feature type="repeat" description="PPR" evidence="5">
    <location>
        <begin position="243"/>
        <end position="277"/>
    </location>
</feature>
<evidence type="ECO:0000256" key="1">
    <source>
        <dbReference type="ARBA" id="ARBA00004173"/>
    </source>
</evidence>
<dbReference type="PANTHER" id="PTHR47926">
    <property type="entry name" value="PENTATRICOPEPTIDE REPEAT-CONTAINING PROTEIN"/>
    <property type="match status" value="1"/>
</dbReference>
<feature type="compositionally biased region" description="Low complexity" evidence="6">
    <location>
        <begin position="92"/>
        <end position="121"/>
    </location>
</feature>
<proteinExistence type="predicted"/>
<comment type="subcellular location">
    <subcellularLocation>
        <location evidence="1">Mitochondrion</location>
    </subcellularLocation>
</comment>
<gene>
    <name evidence="8" type="ORF">HPP92_026512</name>
</gene>
<evidence type="ECO:0000256" key="4">
    <source>
        <dbReference type="ARBA" id="ARBA00023128"/>
    </source>
</evidence>
<dbReference type="PANTHER" id="PTHR47926:SF353">
    <property type="entry name" value="DYW DOMAIN-CONTAINING PROTEIN"/>
    <property type="match status" value="1"/>
</dbReference>
<keyword evidence="3" id="KW-0809">Transit peptide</keyword>
<keyword evidence="4" id="KW-0496">Mitochondrion</keyword>
<dbReference type="InterPro" id="IPR002885">
    <property type="entry name" value="PPR_rpt"/>
</dbReference>
<dbReference type="GO" id="GO:0003723">
    <property type="term" value="F:RNA binding"/>
    <property type="evidence" value="ECO:0007669"/>
    <property type="project" value="InterPro"/>
</dbReference>
<dbReference type="Gene3D" id="1.25.40.10">
    <property type="entry name" value="Tetratricopeptide repeat domain"/>
    <property type="match status" value="1"/>
</dbReference>
<feature type="region of interest" description="Disordered" evidence="6">
    <location>
        <begin position="51"/>
        <end position="145"/>
    </location>
</feature>